<feature type="region of interest" description="Disordered" evidence="1">
    <location>
        <begin position="253"/>
        <end position="432"/>
    </location>
</feature>
<proteinExistence type="predicted"/>
<feature type="compositionally biased region" description="Polar residues" evidence="1">
    <location>
        <begin position="284"/>
        <end position="299"/>
    </location>
</feature>
<gene>
    <name evidence="2" type="ORF">ElyMa_005257400</name>
</gene>
<feature type="compositionally biased region" description="Basic and acidic residues" evidence="1">
    <location>
        <begin position="338"/>
        <end position="366"/>
    </location>
</feature>
<feature type="region of interest" description="Disordered" evidence="1">
    <location>
        <begin position="87"/>
        <end position="106"/>
    </location>
</feature>
<dbReference type="EMBL" id="BMAT01010486">
    <property type="protein sequence ID" value="GFS27319.1"/>
    <property type="molecule type" value="Genomic_DNA"/>
</dbReference>
<organism evidence="2 3">
    <name type="scientific">Elysia marginata</name>
    <dbReference type="NCBI Taxonomy" id="1093978"/>
    <lineage>
        <taxon>Eukaryota</taxon>
        <taxon>Metazoa</taxon>
        <taxon>Spiralia</taxon>
        <taxon>Lophotrochozoa</taxon>
        <taxon>Mollusca</taxon>
        <taxon>Gastropoda</taxon>
        <taxon>Heterobranchia</taxon>
        <taxon>Euthyneura</taxon>
        <taxon>Panpulmonata</taxon>
        <taxon>Sacoglossa</taxon>
        <taxon>Placobranchoidea</taxon>
        <taxon>Plakobranchidae</taxon>
        <taxon>Elysia</taxon>
    </lineage>
</organism>
<dbReference type="AlphaFoldDB" id="A0AAV4JX95"/>
<evidence type="ECO:0000313" key="3">
    <source>
        <dbReference type="Proteomes" id="UP000762676"/>
    </source>
</evidence>
<protein>
    <submittedName>
        <fullName evidence="2">Uncharacterized protein</fullName>
    </submittedName>
</protein>
<feature type="compositionally biased region" description="Low complexity" evidence="1">
    <location>
        <begin position="325"/>
        <end position="337"/>
    </location>
</feature>
<dbReference type="Proteomes" id="UP000762676">
    <property type="component" value="Unassembled WGS sequence"/>
</dbReference>
<feature type="compositionally biased region" description="Low complexity" evidence="1">
    <location>
        <begin position="254"/>
        <end position="264"/>
    </location>
</feature>
<evidence type="ECO:0000313" key="2">
    <source>
        <dbReference type="EMBL" id="GFS27319.1"/>
    </source>
</evidence>
<feature type="compositionally biased region" description="Low complexity" evidence="1">
    <location>
        <begin position="271"/>
        <end position="280"/>
    </location>
</feature>
<feature type="compositionally biased region" description="Low complexity" evidence="1">
    <location>
        <begin position="300"/>
        <end position="318"/>
    </location>
</feature>
<feature type="compositionally biased region" description="Polar residues" evidence="1">
    <location>
        <begin position="367"/>
        <end position="377"/>
    </location>
</feature>
<keyword evidence="3" id="KW-1185">Reference proteome</keyword>
<reference evidence="2 3" key="1">
    <citation type="journal article" date="2021" name="Elife">
        <title>Chloroplast acquisition without the gene transfer in kleptoplastic sea slugs, Plakobranchus ocellatus.</title>
        <authorList>
            <person name="Maeda T."/>
            <person name="Takahashi S."/>
            <person name="Yoshida T."/>
            <person name="Shimamura S."/>
            <person name="Takaki Y."/>
            <person name="Nagai Y."/>
            <person name="Toyoda A."/>
            <person name="Suzuki Y."/>
            <person name="Arimoto A."/>
            <person name="Ishii H."/>
            <person name="Satoh N."/>
            <person name="Nishiyama T."/>
            <person name="Hasebe M."/>
            <person name="Maruyama T."/>
            <person name="Minagawa J."/>
            <person name="Obokata J."/>
            <person name="Shigenobu S."/>
        </authorList>
    </citation>
    <scope>NUCLEOTIDE SEQUENCE [LARGE SCALE GENOMIC DNA]</scope>
</reference>
<comment type="caution">
    <text evidence="2">The sequence shown here is derived from an EMBL/GenBank/DDBJ whole genome shotgun (WGS) entry which is preliminary data.</text>
</comment>
<name>A0AAV4JX95_9GAST</name>
<evidence type="ECO:0000256" key="1">
    <source>
        <dbReference type="SAM" id="MobiDB-lite"/>
    </source>
</evidence>
<feature type="compositionally biased region" description="Polar residues" evidence="1">
    <location>
        <begin position="388"/>
        <end position="402"/>
    </location>
</feature>
<accession>A0AAV4JX95</accession>
<feature type="compositionally biased region" description="Low complexity" evidence="1">
    <location>
        <begin position="378"/>
        <end position="387"/>
    </location>
</feature>
<sequence>MTSSGLRIQKSCADDATCLADWWLSSSTRPVCHREQLSRPGARLPDHVTCSVCCHAARDGNIHCSDDVFPPDSTLVQYPDVARPTFSSLPATTRPGAGSNQGDQLTQQTGVKFGGSDKYPEPMVCANCDIIDQGRKSSCGASTVCYGDKPLCMTSFFDDGQLHLIEVKRCAAVSECWDLWYNKTRLRADCMGDEDHDPYSWDGTKSGECHYCCHTPQGEKQDWCNKAMWPTKPKNLVDMIDYQRLVIDPRKTTVKTTTEAPKTTQVDREQTTNAATTEDSTTARRFTQTRSTKQVVDSYTTQDVETDQVTDTQSTQKVATDAPSTEQATTDQLTDAQTEGKDTSQKVTDAKTTEQVTTEHDTDERTTQQATTEKFTNAQTTEQTATESVTADKTAASTTIEQVTDEQTTEQLSTKPKTTVADPASAPATNLVSAPATDLVSAPATDLASTPATDLASTPATDLASSVSTCNRSSISTCNKSSVNTCNRSSVNTCNRSSVSTCNRCRVTNQNNYTNGAGCGDNERIDNSITAPANRASAEMRGVRGNKWSEVIVSVRED</sequence>